<dbReference type="PROSITE" id="PS51078">
    <property type="entry name" value="ICLR_ED"/>
    <property type="match status" value="1"/>
</dbReference>
<keyword evidence="3" id="KW-0804">Transcription</keyword>
<protein>
    <submittedName>
        <fullName evidence="6">Helix-turn-helix domain-containing protein</fullName>
    </submittedName>
</protein>
<name>A0A6L7F145_9ACTN</name>
<evidence type="ECO:0000259" key="4">
    <source>
        <dbReference type="PROSITE" id="PS51077"/>
    </source>
</evidence>
<dbReference type="PANTHER" id="PTHR30136">
    <property type="entry name" value="HELIX-TURN-HELIX TRANSCRIPTIONAL REGULATOR, ICLR FAMILY"/>
    <property type="match status" value="1"/>
</dbReference>
<dbReference type="GO" id="GO:0045892">
    <property type="term" value="P:negative regulation of DNA-templated transcription"/>
    <property type="evidence" value="ECO:0007669"/>
    <property type="project" value="TreeGrafter"/>
</dbReference>
<dbReference type="PANTHER" id="PTHR30136:SF24">
    <property type="entry name" value="HTH-TYPE TRANSCRIPTIONAL REPRESSOR ALLR"/>
    <property type="match status" value="1"/>
</dbReference>
<dbReference type="Gene3D" id="3.30.450.40">
    <property type="match status" value="2"/>
</dbReference>
<dbReference type="InterPro" id="IPR005471">
    <property type="entry name" value="Tscrpt_reg_IclR_N"/>
</dbReference>
<dbReference type="InterPro" id="IPR050707">
    <property type="entry name" value="HTH_MetabolicPath_Reg"/>
</dbReference>
<dbReference type="AlphaFoldDB" id="A0A6L7F145"/>
<keyword evidence="1" id="KW-0805">Transcription regulation</keyword>
<dbReference type="InterPro" id="IPR029016">
    <property type="entry name" value="GAF-like_dom_sf"/>
</dbReference>
<dbReference type="EMBL" id="WUEK01000005">
    <property type="protein sequence ID" value="MXG90012.1"/>
    <property type="molecule type" value="Genomic_DNA"/>
</dbReference>
<feature type="domain" description="HTH iclR-type" evidence="4">
    <location>
        <begin position="5"/>
        <end position="66"/>
    </location>
</feature>
<reference evidence="6 7" key="1">
    <citation type="submission" date="2019-12" db="EMBL/GenBank/DDBJ databases">
        <authorList>
            <person name="Kun Z."/>
        </authorList>
    </citation>
    <scope>NUCLEOTIDE SEQUENCE [LARGE SCALE GENOMIC DNA]</scope>
    <source>
        <strain evidence="6 7">YIM 123512</strain>
    </source>
</reference>
<dbReference type="Pfam" id="PF09339">
    <property type="entry name" value="HTH_IclR"/>
    <property type="match status" value="1"/>
</dbReference>
<feature type="domain" description="IclR-ED" evidence="5">
    <location>
        <begin position="60"/>
        <end position="221"/>
    </location>
</feature>
<dbReference type="Proteomes" id="UP000473325">
    <property type="component" value="Unassembled WGS sequence"/>
</dbReference>
<gene>
    <name evidence="6" type="ORF">GRQ65_10655</name>
</gene>
<evidence type="ECO:0000259" key="5">
    <source>
        <dbReference type="PROSITE" id="PS51078"/>
    </source>
</evidence>
<proteinExistence type="predicted"/>
<organism evidence="6 7">
    <name type="scientific">Nocardioides flavescens</name>
    <dbReference type="NCBI Taxonomy" id="2691959"/>
    <lineage>
        <taxon>Bacteria</taxon>
        <taxon>Bacillati</taxon>
        <taxon>Actinomycetota</taxon>
        <taxon>Actinomycetes</taxon>
        <taxon>Propionibacteriales</taxon>
        <taxon>Nocardioidaceae</taxon>
        <taxon>Nocardioides</taxon>
    </lineage>
</organism>
<dbReference type="InterPro" id="IPR036390">
    <property type="entry name" value="WH_DNA-bd_sf"/>
</dbReference>
<accession>A0A6L7F145</accession>
<dbReference type="SUPFAM" id="SSF55781">
    <property type="entry name" value="GAF domain-like"/>
    <property type="match status" value="1"/>
</dbReference>
<dbReference type="RefSeq" id="WP_160877917.1">
    <property type="nucleotide sequence ID" value="NZ_WUEK01000005.1"/>
</dbReference>
<dbReference type="Gene3D" id="1.10.10.10">
    <property type="entry name" value="Winged helix-like DNA-binding domain superfamily/Winged helix DNA-binding domain"/>
    <property type="match status" value="1"/>
</dbReference>
<dbReference type="SMART" id="SM00346">
    <property type="entry name" value="HTH_ICLR"/>
    <property type="match status" value="1"/>
</dbReference>
<dbReference type="GO" id="GO:0003700">
    <property type="term" value="F:DNA-binding transcription factor activity"/>
    <property type="evidence" value="ECO:0007669"/>
    <property type="project" value="TreeGrafter"/>
</dbReference>
<sequence length="221" mass="22972">MSDGSQTLERGLAVLAELARHPDGLTTAEVAAACGLHRSITHRLLVSLKRTGFAVRDDAGRHRVGPSARAVAGTGPALRELAVPVLDTLAREVDATASLVEVVGDAAVTVLVAEPPTHGPRFSYRLGSRDPLDRGAGGLAALASGPPRPGEPERVAAVRETGLVTTYAELHPGAYGLAAPVRGWPVRASVSVVTGREELTRSAVEPLRRAVEALRAEGCQP</sequence>
<dbReference type="PROSITE" id="PS51077">
    <property type="entry name" value="HTH_ICLR"/>
    <property type="match status" value="1"/>
</dbReference>
<evidence type="ECO:0000256" key="1">
    <source>
        <dbReference type="ARBA" id="ARBA00023015"/>
    </source>
</evidence>
<evidence type="ECO:0000313" key="6">
    <source>
        <dbReference type="EMBL" id="MXG90012.1"/>
    </source>
</evidence>
<dbReference type="InterPro" id="IPR036388">
    <property type="entry name" value="WH-like_DNA-bd_sf"/>
</dbReference>
<keyword evidence="7" id="KW-1185">Reference proteome</keyword>
<keyword evidence="2" id="KW-0238">DNA-binding</keyword>
<evidence type="ECO:0000256" key="2">
    <source>
        <dbReference type="ARBA" id="ARBA00023125"/>
    </source>
</evidence>
<comment type="caution">
    <text evidence="6">The sequence shown here is derived from an EMBL/GenBank/DDBJ whole genome shotgun (WGS) entry which is preliminary data.</text>
</comment>
<dbReference type="SUPFAM" id="SSF46785">
    <property type="entry name" value="Winged helix' DNA-binding domain"/>
    <property type="match status" value="1"/>
</dbReference>
<evidence type="ECO:0000313" key="7">
    <source>
        <dbReference type="Proteomes" id="UP000473325"/>
    </source>
</evidence>
<evidence type="ECO:0000256" key="3">
    <source>
        <dbReference type="ARBA" id="ARBA00023163"/>
    </source>
</evidence>
<dbReference type="InterPro" id="IPR014757">
    <property type="entry name" value="Tscrpt_reg_IclR_C"/>
</dbReference>
<dbReference type="GO" id="GO:0003677">
    <property type="term" value="F:DNA binding"/>
    <property type="evidence" value="ECO:0007669"/>
    <property type="project" value="UniProtKB-KW"/>
</dbReference>